<name>A0ACC0G5R7_9ERIC</name>
<organism evidence="1 2">
    <name type="scientific">Camellia lanceoleosa</name>
    <dbReference type="NCBI Taxonomy" id="1840588"/>
    <lineage>
        <taxon>Eukaryota</taxon>
        <taxon>Viridiplantae</taxon>
        <taxon>Streptophyta</taxon>
        <taxon>Embryophyta</taxon>
        <taxon>Tracheophyta</taxon>
        <taxon>Spermatophyta</taxon>
        <taxon>Magnoliopsida</taxon>
        <taxon>eudicotyledons</taxon>
        <taxon>Gunneridae</taxon>
        <taxon>Pentapetalae</taxon>
        <taxon>asterids</taxon>
        <taxon>Ericales</taxon>
        <taxon>Theaceae</taxon>
        <taxon>Camellia</taxon>
    </lineage>
</organism>
<protein>
    <submittedName>
        <fullName evidence="1">Uncharacterized protein</fullName>
    </submittedName>
</protein>
<comment type="caution">
    <text evidence="1">The sequence shown here is derived from an EMBL/GenBank/DDBJ whole genome shotgun (WGS) entry which is preliminary data.</text>
</comment>
<reference evidence="1 2" key="1">
    <citation type="journal article" date="2022" name="Plant J.">
        <title>Chromosome-level genome of Camellia lanceoleosa provides a valuable resource for understanding genome evolution and self-incompatibility.</title>
        <authorList>
            <person name="Gong W."/>
            <person name="Xiao S."/>
            <person name="Wang L."/>
            <person name="Liao Z."/>
            <person name="Chang Y."/>
            <person name="Mo W."/>
            <person name="Hu G."/>
            <person name="Li W."/>
            <person name="Zhao G."/>
            <person name="Zhu H."/>
            <person name="Hu X."/>
            <person name="Ji K."/>
            <person name="Xiang X."/>
            <person name="Song Q."/>
            <person name="Yuan D."/>
            <person name="Jin S."/>
            <person name="Zhang L."/>
        </authorList>
    </citation>
    <scope>NUCLEOTIDE SEQUENCE [LARGE SCALE GENOMIC DNA]</scope>
    <source>
        <strain evidence="1">SQ_2022a</strain>
    </source>
</reference>
<dbReference type="EMBL" id="CM045769">
    <property type="protein sequence ID" value="KAI7995001.1"/>
    <property type="molecule type" value="Genomic_DNA"/>
</dbReference>
<sequence>MSSSRPNGRQPNNMYDPYSDDDDDVMDLHMVCQLTRDIPTRQPQRNCPYTSTSQVHGEVGVQNVHGNEDGVPAMQQQNHVNMSREQLVQMGQWRDEVAASMWEAYNNRATLLMATNRSSPRTPSKYRGSAVTATQPQPVHKCQFDSDNTKLFLQLIIAEMEGGTPPQPGYDTIGENVVDSSLFEDAPPQSAVDGSANPKRRKRAMPGDNTMGDCLARLMSMTRLEPSGKLFSFACGIMDSPDNRDIIMALSQNYIINWLTEKRACTPANVGRDREGGTRLFESGGAVDLD</sequence>
<evidence type="ECO:0000313" key="1">
    <source>
        <dbReference type="EMBL" id="KAI7995001.1"/>
    </source>
</evidence>
<proteinExistence type="predicted"/>
<keyword evidence="2" id="KW-1185">Reference proteome</keyword>
<accession>A0ACC0G5R7</accession>
<gene>
    <name evidence="1" type="ORF">LOK49_LG11G02858</name>
</gene>
<evidence type="ECO:0000313" key="2">
    <source>
        <dbReference type="Proteomes" id="UP001060215"/>
    </source>
</evidence>
<dbReference type="Proteomes" id="UP001060215">
    <property type="component" value="Chromosome 12"/>
</dbReference>